<dbReference type="PROSITE" id="PS51022">
    <property type="entry name" value="L27"/>
    <property type="match status" value="1"/>
</dbReference>
<feature type="domain" description="PDZ" evidence="10">
    <location>
        <begin position="527"/>
        <end position="608"/>
    </location>
</feature>
<dbReference type="RefSeq" id="XP_038831510.1">
    <property type="nucleotide sequence ID" value="XM_038975582.1"/>
</dbReference>
<dbReference type="FunFam" id="2.30.42.10:FF:000070">
    <property type="entry name" value="Multiple PDZ domain protein"/>
    <property type="match status" value="1"/>
</dbReference>
<dbReference type="CDD" id="cd06689">
    <property type="entry name" value="PDZ1_MUPP1-like"/>
    <property type="match status" value="1"/>
</dbReference>
<dbReference type="Gene3D" id="1.10.287.650">
    <property type="entry name" value="L27 domain"/>
    <property type="match status" value="1"/>
</dbReference>
<dbReference type="GeneID" id="120030235"/>
<keyword evidence="12" id="KW-1185">Reference proteome</keyword>
<feature type="domain" description="PDZ" evidence="10">
    <location>
        <begin position="2022"/>
        <end position="2108"/>
    </location>
</feature>
<dbReference type="Gene3D" id="2.30.42.10">
    <property type="match status" value="13"/>
</dbReference>
<sequence length="2229" mass="238467">MDTQRALQAVERLQAKLKDRGEVPTEEKLSLLKSVLQSPLFHQILALQKSVQLLKDQGGVTSTLSGDLSECYTSAQANGGHLAYPEASTSTQVNGKQSPEDFEHIIRSMAQGRYVTHMELVKPLSGGLGFSVIGLRSENRGELGIFVQEIQPGSVAHCDGKLKESDQILAINGQPLDQTVTHQQAIGILQRASECVQLTIARGPIPQLASPVVSRTPSAASTLSAHSSAAYWNHVETMELVNDGTGLGFGIVGGKTTGVIVKTILPGGIADQDGHLRSGDHILKIGDTDLYGMGSEQVAQVLRQCGNRVKLVITRGPPEETAIVPMVLPTVTEQQGYEEEEAEAFDVGLTKNAQGLGITIAGYVGDKNSEPSGIFVKSITKDSAVEQDGRIHVGDQIIAVDGNNIQGYTNQQAVEVLRHTSQTVHLKLIRRGFRPEDIPPAAVVPSVIVVSPTPGGRDTTLERTDVVDATTQDKKQYQALSGESDVTNVKDQLTENTRDDAKLTEDEELELKKKWQETLGPSNEVVVAQVEKFSESSGLGISLDANSGHHYILSVLPEGPVGRCGKLFSGDELLEVNGISLIGETHKEVVSILKELPVCVYMACCRPAPLLKSDRDSGQPGLDEFATEPKMKIQGDLGSFLVFEGSEGVATRENVTDETLGAPLAMWETEIQDIELEKGESGLGFSILDYQDPMDPAKTVIVIRSLVSEGVAEQDGRLLPGDRLMFVNSTNLDNASLEDAVQALKGANIGKVHIGVAKPLPIDSNEVDLTDERVLAHRFSGEEDDTFQASMLALHGSTCSADLSYQMILQSSTPKRSARLDLLTEHPFVTLSCLADDTEPFSPEENPIAFPLPRSIGSHTLMIDNTLASSDQYLAHQLTHLEPSDLSNSYSPYTDPEPGLNDLGEPMQSLRFPVESAMALADIGEMEGLMKGDEPSVKQSKEEGDKIITTGSNFERTITVVKGNSSLGMTVSAVKDGLGMHIRSIIHGGSISRDGRLGVGDLILAINGEPTANLTNTQARAMLRRHSLIGPDMGSACAPEDDLCPFYVWHMNAGSLVCVCAHVCVCVISITYVPVEYLEEYKASLEQPKDDIFSDAPQAPKREIPELPEREDGEGEESELQSATFSNWNQPRRVELKKEAGKSLGISIVGGRGMGSRLSNGEVMRGIFIKHILEDSPASRNGTLKTGDRVVEVDGVDLRDASHEQAVEAIRRAGNPVVFLVQSIIHRPRVSLLAPCVGTLAPCVGTLAPCVGTLAPCVGTLAPCVGTLAPCVGTLAPCVGTLTPCVGTLAPCVGTLAPCVGTLAPCVGTLTPCVGTLAKWLMSFNNNTLFPSLKPLIIPFNTTLTSKSYLTILYPTNTTVAIYISLFNSLMDSLSGFISLKVQRKSSTTDTNEERAAAMARRNSDKPLKREAGKTSSTTPHLSLPVVPHVGETDTDTLTEIPDRQAQAEDEDEFGYSWKSIIQRYGSLPGLLHMIELEKGKTGLGLSLAGNRDRSRLSVFVVWIDPCGAASKDGRIVVGDELLEINGQILYGRSHQNASSIIKSAPSKVKIIFIRNTDALNQMAVGPVREHGDTLEPQTELETCTSIVPSAIDVDVFKYVQHVILPKEEGGFGITFSEEDPNNGVVIQSISEKGPAGKDGSIKSGDKLLAVEDEPVVGYTVERVHSLLGNAKGSVKLTICTNESLTLPPYYTDQATSLPSIYMANLGQPESEPIRSSSRSSTPGTLASSDPVTCPIIPGCETTIDISKGHTGLGLSIVGGCDTLLGTIIIHEVYEEGAASKDGRLWAGDQILEVNGIDLRVATHDEAINVLRQTPQRVRLSVFRDEAQYKEEDLWDAFTVELNKKPGQGLGLSIVGRRNDTGVFVSDIVKGGVVESDGRLMQGDQILSVNKEDVRNATQESVAALLKCGVGPIVMEVGRFKAGPFHSERRFSQSSQMSETGSCKVTPHSLSASSGSLQMDCDSVQHTSQESKTFLVDKHLAVWKAKASPHVVVICVDSFWLFTLVFSCLLFYIALDHQQIRSVEFTKGLTDSLGISIAGGVGSPLGDVPIFIAMMNPTGLAAQTHKLKIGDMIVSICGTATEGMSHSQAVTLLKNATGTIELQVVAGGDTTVTGPSQEQTAAGLSLSSLTATSIFHDDLGPPQYKTITLARGPDGLGFSIVGGFGSPHGDLPIYVKTVFGKGAASEDGRLKRGDQIMAVNGQSLEGVTHEEAVGILKRTKGTIALTVLS</sequence>
<dbReference type="CDD" id="cd06670">
    <property type="entry name" value="PDZ6_MUPP1-like"/>
    <property type="match status" value="1"/>
</dbReference>
<gene>
    <name evidence="13" type="primary">LOC120030235</name>
</gene>
<dbReference type="PANTHER" id="PTHR19964">
    <property type="entry name" value="MULTIPLE PDZ DOMAIN PROTEIN"/>
    <property type="match status" value="1"/>
</dbReference>
<feature type="region of interest" description="Disordered" evidence="9">
    <location>
        <begin position="1089"/>
        <end position="1124"/>
    </location>
</feature>
<feature type="domain" description="PDZ" evidence="10">
    <location>
        <begin position="237"/>
        <end position="317"/>
    </location>
</feature>
<keyword evidence="4" id="KW-1003">Cell membrane</keyword>
<feature type="domain" description="PDZ" evidence="10">
    <location>
        <begin position="957"/>
        <end position="1025"/>
    </location>
</feature>
<dbReference type="CDD" id="cd06674">
    <property type="entry name" value="PDZ11_MUPP1-PDZ9_PATJ-like"/>
    <property type="match status" value="1"/>
</dbReference>
<dbReference type="CDD" id="cd06673">
    <property type="entry name" value="PDZ10_MUPP1-PDZ8_PATJ-like"/>
    <property type="match status" value="1"/>
</dbReference>
<feature type="domain" description="PDZ" evidence="10">
    <location>
        <begin position="1133"/>
        <end position="1221"/>
    </location>
</feature>
<evidence type="ECO:0000256" key="1">
    <source>
        <dbReference type="ARBA" id="ARBA00004221"/>
    </source>
</evidence>
<feature type="region of interest" description="Disordered" evidence="9">
    <location>
        <begin position="1388"/>
        <end position="1429"/>
    </location>
</feature>
<dbReference type="SMART" id="SM00228">
    <property type="entry name" value="PDZ"/>
    <property type="match status" value="13"/>
</dbReference>
<dbReference type="Pfam" id="PF09045">
    <property type="entry name" value="L27_2"/>
    <property type="match status" value="1"/>
</dbReference>
<protein>
    <submittedName>
        <fullName evidence="13">LOW QUALITY PROTEIN: multiple PDZ domain protein-like</fullName>
    </submittedName>
</protein>
<evidence type="ECO:0000259" key="10">
    <source>
        <dbReference type="PROSITE" id="PS50106"/>
    </source>
</evidence>
<feature type="domain" description="PDZ" evidence="10">
    <location>
        <begin position="346"/>
        <end position="432"/>
    </location>
</feature>
<dbReference type="InterPro" id="IPR004172">
    <property type="entry name" value="L27_dom"/>
</dbReference>
<keyword evidence="5" id="KW-0597">Phosphoprotein</keyword>
<dbReference type="SMART" id="SM00569">
    <property type="entry name" value="L27"/>
    <property type="match status" value="1"/>
</dbReference>
<reference evidence="13" key="1">
    <citation type="submission" date="2025-08" db="UniProtKB">
        <authorList>
            <consortium name="RefSeq"/>
        </authorList>
    </citation>
    <scope>IDENTIFICATION</scope>
    <source>
        <tissue evidence="13">White muscle</tissue>
    </source>
</reference>
<keyword evidence="7" id="KW-0965">Cell junction</keyword>
<feature type="domain" description="PDZ" evidence="10">
    <location>
        <begin position="1474"/>
        <end position="1557"/>
    </location>
</feature>
<dbReference type="InterPro" id="IPR051342">
    <property type="entry name" value="PDZ_scaffold"/>
</dbReference>
<evidence type="ECO:0000256" key="2">
    <source>
        <dbReference type="ARBA" id="ARBA00004435"/>
    </source>
</evidence>
<feature type="domain" description="PDZ" evidence="10">
    <location>
        <begin position="117"/>
        <end position="204"/>
    </location>
</feature>
<dbReference type="InterPro" id="IPR032078">
    <property type="entry name" value="MPDZ_u10"/>
</dbReference>
<evidence type="ECO:0000256" key="4">
    <source>
        <dbReference type="ARBA" id="ARBA00022475"/>
    </source>
</evidence>
<dbReference type="FunFam" id="2.30.42.10:FF:000038">
    <property type="entry name" value="Multiple PDZ domain protein isoform X1"/>
    <property type="match status" value="1"/>
</dbReference>
<dbReference type="InterPro" id="IPR036892">
    <property type="entry name" value="L27_dom_sf"/>
</dbReference>
<dbReference type="CDD" id="cd06668">
    <property type="entry name" value="PDZ4_MUPP1-like"/>
    <property type="match status" value="1"/>
</dbReference>
<feature type="region of interest" description="Disordered" evidence="9">
    <location>
        <begin position="1708"/>
        <end position="1729"/>
    </location>
</feature>
<dbReference type="InterPro" id="IPR001478">
    <property type="entry name" value="PDZ"/>
</dbReference>
<dbReference type="FunFam" id="2.30.42.10:FF:000093">
    <property type="entry name" value="multiple PDZ domain protein isoform X1"/>
    <property type="match status" value="1"/>
</dbReference>
<evidence type="ECO:0000256" key="6">
    <source>
        <dbReference type="ARBA" id="ARBA00022737"/>
    </source>
</evidence>
<dbReference type="CDD" id="cd06676">
    <property type="entry name" value="PDZ13_MUPP1-like"/>
    <property type="match status" value="1"/>
</dbReference>
<dbReference type="GO" id="GO:0016324">
    <property type="term" value="C:apical plasma membrane"/>
    <property type="evidence" value="ECO:0007669"/>
    <property type="project" value="UniProtKB-SubCell"/>
</dbReference>
<feature type="domain" description="PDZ" evidence="10">
    <location>
        <begin position="673"/>
        <end position="747"/>
    </location>
</feature>
<dbReference type="FunFam" id="2.30.42.10:FF:000051">
    <property type="entry name" value="Multiple PDZ domain protein isoform X1"/>
    <property type="match status" value="1"/>
</dbReference>
<accession>A0A8U0PUM9</accession>
<dbReference type="PANTHER" id="PTHR19964:SF10">
    <property type="entry name" value="MULTIPLE PDZ DOMAIN PROTEIN"/>
    <property type="match status" value="1"/>
</dbReference>
<feature type="compositionally biased region" description="Low complexity" evidence="9">
    <location>
        <begin position="1710"/>
        <end position="1729"/>
    </location>
</feature>
<dbReference type="CDD" id="cd06791">
    <property type="entry name" value="PDZ3_MUPP1-like"/>
    <property type="match status" value="1"/>
</dbReference>
<dbReference type="FunFam" id="2.30.42.10:FF:000058">
    <property type="entry name" value="multiple PDZ domain protein isoform X1"/>
    <property type="match status" value="1"/>
</dbReference>
<keyword evidence="6" id="KW-0677">Repeat</keyword>
<organism evidence="12 13">
    <name type="scientific">Salvelinus namaycush</name>
    <name type="common">Lake trout</name>
    <name type="synonym">Salmo namaycush</name>
    <dbReference type="NCBI Taxonomy" id="8040"/>
    <lineage>
        <taxon>Eukaryota</taxon>
        <taxon>Metazoa</taxon>
        <taxon>Chordata</taxon>
        <taxon>Craniata</taxon>
        <taxon>Vertebrata</taxon>
        <taxon>Euteleostomi</taxon>
        <taxon>Actinopterygii</taxon>
        <taxon>Neopterygii</taxon>
        <taxon>Teleostei</taxon>
        <taxon>Protacanthopterygii</taxon>
        <taxon>Salmoniformes</taxon>
        <taxon>Salmonidae</taxon>
        <taxon>Salmoninae</taxon>
        <taxon>Salvelinus</taxon>
    </lineage>
</organism>
<evidence type="ECO:0000259" key="11">
    <source>
        <dbReference type="PROSITE" id="PS51022"/>
    </source>
</evidence>
<comment type="subcellular location">
    <subcellularLocation>
        <location evidence="1">Apical cell membrane</location>
    </subcellularLocation>
    <subcellularLocation>
        <location evidence="2">Cell junction</location>
        <location evidence="2">Tight junction</location>
    </subcellularLocation>
</comment>
<evidence type="ECO:0000313" key="12">
    <source>
        <dbReference type="Proteomes" id="UP000808372"/>
    </source>
</evidence>
<dbReference type="PROSITE" id="PS50106">
    <property type="entry name" value="PDZ"/>
    <property type="match status" value="13"/>
</dbReference>
<dbReference type="SUPFAM" id="SSF101288">
    <property type="entry name" value="L27 domain"/>
    <property type="match status" value="1"/>
</dbReference>
<dbReference type="CDD" id="cd06667">
    <property type="entry name" value="PDZ2_MUPP1-like"/>
    <property type="match status" value="1"/>
</dbReference>
<feature type="domain" description="PDZ" evidence="10">
    <location>
        <begin position="1839"/>
        <end position="1921"/>
    </location>
</feature>
<feature type="domain" description="L27" evidence="11">
    <location>
        <begin position="1"/>
        <end position="59"/>
    </location>
</feature>
<evidence type="ECO:0000256" key="5">
    <source>
        <dbReference type="ARBA" id="ARBA00022553"/>
    </source>
</evidence>
<feature type="domain" description="PDZ" evidence="10">
    <location>
        <begin position="1602"/>
        <end position="1683"/>
    </location>
</feature>
<dbReference type="Pfam" id="PF00595">
    <property type="entry name" value="PDZ"/>
    <property type="match status" value="13"/>
</dbReference>
<keyword evidence="8" id="KW-0472">Membrane</keyword>
<proteinExistence type="predicted"/>
<dbReference type="Pfam" id="PF16667">
    <property type="entry name" value="MPDZ_u10"/>
    <property type="match status" value="1"/>
</dbReference>
<dbReference type="CDD" id="cd06669">
    <property type="entry name" value="PDZ5_MUPP1-like"/>
    <property type="match status" value="1"/>
</dbReference>
<dbReference type="InterPro" id="IPR036034">
    <property type="entry name" value="PDZ_sf"/>
</dbReference>
<dbReference type="CDD" id="cd06671">
    <property type="entry name" value="PDZ7_MUPP1-PD6_PATJ-like"/>
    <property type="match status" value="1"/>
</dbReference>
<feature type="domain" description="PDZ" evidence="10">
    <location>
        <begin position="2146"/>
        <end position="2229"/>
    </location>
</feature>
<dbReference type="InterPro" id="IPR015132">
    <property type="entry name" value="L27_2"/>
</dbReference>
<dbReference type="CDD" id="cd06675">
    <property type="entry name" value="PDZ12_MUPP1-like"/>
    <property type="match status" value="1"/>
</dbReference>
<dbReference type="Proteomes" id="UP000808372">
    <property type="component" value="Chromosome 36"/>
</dbReference>
<keyword evidence="3" id="KW-0796">Tight junction</keyword>
<feature type="domain" description="PDZ" evidence="10">
    <location>
        <begin position="1743"/>
        <end position="1826"/>
    </location>
</feature>
<dbReference type="GO" id="GO:0005923">
    <property type="term" value="C:bicellular tight junction"/>
    <property type="evidence" value="ECO:0007669"/>
    <property type="project" value="UniProtKB-SubCell"/>
</dbReference>
<evidence type="ECO:0000313" key="13">
    <source>
        <dbReference type="RefSeq" id="XP_038831510.1"/>
    </source>
</evidence>
<evidence type="ECO:0000256" key="7">
    <source>
        <dbReference type="ARBA" id="ARBA00022949"/>
    </source>
</evidence>
<evidence type="ECO:0000256" key="9">
    <source>
        <dbReference type="SAM" id="MobiDB-lite"/>
    </source>
</evidence>
<name>A0A8U0PUM9_SALNM</name>
<dbReference type="KEGG" id="snh:120030235"/>
<feature type="compositionally biased region" description="Basic and acidic residues" evidence="9">
    <location>
        <begin position="1100"/>
        <end position="1110"/>
    </location>
</feature>
<evidence type="ECO:0000256" key="3">
    <source>
        <dbReference type="ARBA" id="ARBA00022427"/>
    </source>
</evidence>
<evidence type="ECO:0000256" key="8">
    <source>
        <dbReference type="ARBA" id="ARBA00023136"/>
    </source>
</evidence>
<feature type="compositionally biased region" description="Basic and acidic residues" evidence="9">
    <location>
        <begin position="1392"/>
        <end position="1413"/>
    </location>
</feature>
<dbReference type="FunFam" id="2.30.42.10:FF:000110">
    <property type="entry name" value="multiple PDZ domain protein isoform X2"/>
    <property type="match status" value="1"/>
</dbReference>
<dbReference type="SUPFAM" id="SSF50156">
    <property type="entry name" value="PDZ domain-like"/>
    <property type="match status" value="13"/>
</dbReference>
<dbReference type="CDD" id="cd06672">
    <property type="entry name" value="PDZ8_MUPP1-PDZ7_PATJ-PDZ2_INAD-like"/>
    <property type="match status" value="1"/>
</dbReference>
<dbReference type="FunFam" id="2.30.42.10:FF:000072">
    <property type="entry name" value="multiple PDZ domain protein isoform X1"/>
    <property type="match status" value="1"/>
</dbReference>